<feature type="compositionally biased region" description="Basic and acidic residues" evidence="1">
    <location>
        <begin position="516"/>
        <end position="527"/>
    </location>
</feature>
<feature type="compositionally biased region" description="Basic and acidic residues" evidence="1">
    <location>
        <begin position="193"/>
        <end position="202"/>
    </location>
</feature>
<feature type="compositionally biased region" description="Acidic residues" evidence="1">
    <location>
        <begin position="379"/>
        <end position="401"/>
    </location>
</feature>
<reference evidence="2 3" key="1">
    <citation type="submission" date="2019-05" db="EMBL/GenBank/DDBJ databases">
        <title>Emergence of the Ug99 lineage of the wheat stem rust pathogen through somatic hybridization.</title>
        <authorList>
            <person name="Li F."/>
            <person name="Upadhyaya N.M."/>
            <person name="Sperschneider J."/>
            <person name="Matny O."/>
            <person name="Nguyen-Phuc H."/>
            <person name="Mago R."/>
            <person name="Raley C."/>
            <person name="Miller M.E."/>
            <person name="Silverstein K.A.T."/>
            <person name="Henningsen E."/>
            <person name="Hirsch C.D."/>
            <person name="Visser B."/>
            <person name="Pretorius Z.A."/>
            <person name="Steffenson B.J."/>
            <person name="Schwessinger B."/>
            <person name="Dodds P.N."/>
            <person name="Figueroa M."/>
        </authorList>
    </citation>
    <scope>NUCLEOTIDE SEQUENCE [LARGE SCALE GENOMIC DNA]</scope>
    <source>
        <strain evidence="2">21-0</strain>
    </source>
</reference>
<dbReference type="OrthoDB" id="2507795at2759"/>
<dbReference type="Pfam" id="PF10336">
    <property type="entry name" value="DUF2420"/>
    <property type="match status" value="1"/>
</dbReference>
<evidence type="ECO:0000313" key="3">
    <source>
        <dbReference type="Proteomes" id="UP000324748"/>
    </source>
</evidence>
<evidence type="ECO:0000256" key="1">
    <source>
        <dbReference type="SAM" id="MobiDB-lite"/>
    </source>
</evidence>
<feature type="compositionally biased region" description="Acidic residues" evidence="1">
    <location>
        <begin position="650"/>
        <end position="665"/>
    </location>
</feature>
<feature type="region of interest" description="Disordered" evidence="1">
    <location>
        <begin position="501"/>
        <end position="532"/>
    </location>
</feature>
<feature type="region of interest" description="Disordered" evidence="1">
    <location>
        <begin position="627"/>
        <end position="713"/>
    </location>
</feature>
<name>A0A5B0MQ91_PUCGR</name>
<feature type="compositionally biased region" description="Low complexity" evidence="1">
    <location>
        <begin position="320"/>
        <end position="351"/>
    </location>
</feature>
<organism evidence="2 3">
    <name type="scientific">Puccinia graminis f. sp. tritici</name>
    <dbReference type="NCBI Taxonomy" id="56615"/>
    <lineage>
        <taxon>Eukaryota</taxon>
        <taxon>Fungi</taxon>
        <taxon>Dikarya</taxon>
        <taxon>Basidiomycota</taxon>
        <taxon>Pucciniomycotina</taxon>
        <taxon>Pucciniomycetes</taxon>
        <taxon>Pucciniales</taxon>
        <taxon>Pucciniaceae</taxon>
        <taxon>Puccinia</taxon>
    </lineage>
</organism>
<feature type="region of interest" description="Disordered" evidence="1">
    <location>
        <begin position="181"/>
        <end position="212"/>
    </location>
</feature>
<proteinExistence type="predicted"/>
<feature type="compositionally biased region" description="Polar residues" evidence="1">
    <location>
        <begin position="299"/>
        <end position="319"/>
    </location>
</feature>
<dbReference type="AlphaFoldDB" id="A0A5B0MQ91"/>
<dbReference type="EMBL" id="VSWC01000132">
    <property type="protein sequence ID" value="KAA1079197.1"/>
    <property type="molecule type" value="Genomic_DNA"/>
</dbReference>
<protein>
    <submittedName>
        <fullName evidence="2">Uncharacterized protein</fullName>
    </submittedName>
</protein>
<dbReference type="Proteomes" id="UP000324748">
    <property type="component" value="Unassembled WGS sequence"/>
</dbReference>
<gene>
    <name evidence="2" type="ORF">PGT21_003504</name>
</gene>
<evidence type="ECO:0000313" key="2">
    <source>
        <dbReference type="EMBL" id="KAA1079197.1"/>
    </source>
</evidence>
<feature type="region of interest" description="Disordered" evidence="1">
    <location>
        <begin position="223"/>
        <end position="242"/>
    </location>
</feature>
<feature type="compositionally biased region" description="Polar residues" evidence="1">
    <location>
        <begin position="692"/>
        <end position="702"/>
    </location>
</feature>
<accession>A0A5B0MQ91</accession>
<feature type="compositionally biased region" description="Polar residues" evidence="1">
    <location>
        <begin position="632"/>
        <end position="642"/>
    </location>
</feature>
<keyword evidence="3" id="KW-1185">Reference proteome</keyword>
<sequence>MTMMMDEWDLQQDNTNILPRLNTELLERIPPAPPGGIRLICEGCEYSLFQAIHPIQEDQPKIEEQTILLSEPDYQELYYGPLSNFISQGLHQIFPNLHDQHKNEFILHFTNLEIKVPEDNIYSKELSLFDIDRLHIGARLPDRLMISLEKQPRLVHRFNILANYVAELEPILSQDELSAVELDHHQSSGPSTHEPEEIKEPIDQPSTNPETIGDTEAIVDSEVQEAPEDAHEAPVDSELQEEPIVDSELQEAPLESELQEAPECSEVQETPVDSELQEAHAGSEANEISEAEPELLGNQAPQEQSSELVPIDNQNEQHSATTTTTTATVSLPIDPSDSPSSSLLLGAPPSSAKEDHQLELESAPGTDHLESGLTATATADDEYDENDALERVEEEEEEEQVDVEREQGGCDLEAIDDGHLSGGELEVTSLVVDDLVGGELEEIENEDEVDVAAGANDDDDGVVVDDQLELDELEGDGEIVGLEPASHDQLIGAESKVRVNDQANLAGSEVEESNGDEDRHLEPHSDHSAPLVPTIDLEKNPLESQASFNKDLVAPSSVDHQELLISSNDPNVLYNEVEHEEVEHEEALEMIEQEQIVLEPNLDLDYDPGTESIELLVDQSVGYPEFFEQVDGSGSSSDQTVNGFEHLSEDQVDEPVEGFQDDEQTDQLKEPDSDTVEASYPATHHTLHPSDSPETNLVSSLPPSDHIFPPLIGSKRSHAQVDGLFVDDPSCRSVIESSSSHESLFLDVKKPRTV</sequence>
<dbReference type="InterPro" id="IPR018822">
    <property type="entry name" value="UPF0646"/>
</dbReference>
<comment type="caution">
    <text evidence="2">The sequence shown here is derived from an EMBL/GenBank/DDBJ whole genome shotgun (WGS) entry which is preliminary data.</text>
</comment>
<feature type="region of interest" description="Disordered" evidence="1">
    <location>
        <begin position="251"/>
        <end position="421"/>
    </location>
</feature>